<evidence type="ECO:0000313" key="14">
    <source>
        <dbReference type="Proteomes" id="UP000005387"/>
    </source>
</evidence>
<dbReference type="GO" id="GO:0018104">
    <property type="term" value="P:peptidoglycan-protein cross-linking"/>
    <property type="evidence" value="ECO:0007669"/>
    <property type="project" value="TreeGrafter"/>
</dbReference>
<dbReference type="EMBL" id="AEDD01000001">
    <property type="protein sequence ID" value="EFM12674.1"/>
    <property type="molecule type" value="Genomic_DNA"/>
</dbReference>
<accession>E0I310</accession>
<feature type="region of interest" description="Disordered" evidence="10">
    <location>
        <begin position="275"/>
        <end position="319"/>
    </location>
</feature>
<dbReference type="UniPathway" id="UPA00219"/>
<dbReference type="PANTHER" id="PTHR30582:SF24">
    <property type="entry name" value="L,D-TRANSPEPTIDASE ERFK_SRFK-RELATED"/>
    <property type="match status" value="1"/>
</dbReference>
<dbReference type="Pfam" id="PF03734">
    <property type="entry name" value="YkuD"/>
    <property type="match status" value="1"/>
</dbReference>
<dbReference type="STRING" id="717606.PaecuDRAFT_0185"/>
<dbReference type="GO" id="GO:0008360">
    <property type="term" value="P:regulation of cell shape"/>
    <property type="evidence" value="ECO:0007669"/>
    <property type="project" value="UniProtKB-UniRule"/>
</dbReference>
<keyword evidence="8 9" id="KW-0961">Cell wall biogenesis/degradation</keyword>
<keyword evidence="11" id="KW-1133">Transmembrane helix</keyword>
<dbReference type="Proteomes" id="UP000005387">
    <property type="component" value="Unassembled WGS sequence"/>
</dbReference>
<evidence type="ECO:0000313" key="13">
    <source>
        <dbReference type="EMBL" id="EFM12674.1"/>
    </source>
</evidence>
<evidence type="ECO:0000256" key="6">
    <source>
        <dbReference type="ARBA" id="ARBA00022960"/>
    </source>
</evidence>
<evidence type="ECO:0000256" key="5">
    <source>
        <dbReference type="ARBA" id="ARBA00022801"/>
    </source>
</evidence>
<dbReference type="CDD" id="cd16913">
    <property type="entry name" value="YkuD_like"/>
    <property type="match status" value="1"/>
</dbReference>
<dbReference type="SUPFAM" id="SSF141523">
    <property type="entry name" value="L,D-transpeptidase catalytic domain-like"/>
    <property type="match status" value="1"/>
</dbReference>
<organism evidence="13 14">
    <name type="scientific">Paenibacillus curdlanolyticus YK9</name>
    <dbReference type="NCBI Taxonomy" id="717606"/>
    <lineage>
        <taxon>Bacteria</taxon>
        <taxon>Bacillati</taxon>
        <taxon>Bacillota</taxon>
        <taxon>Bacilli</taxon>
        <taxon>Bacillales</taxon>
        <taxon>Paenibacillaceae</taxon>
        <taxon>Paenibacillus</taxon>
    </lineage>
</organism>
<comment type="pathway">
    <text evidence="1 9">Cell wall biogenesis; peptidoglycan biosynthesis.</text>
</comment>
<evidence type="ECO:0000256" key="4">
    <source>
        <dbReference type="ARBA" id="ARBA00022679"/>
    </source>
</evidence>
<keyword evidence="7 9" id="KW-0573">Peptidoglycan synthesis</keyword>
<sequence length="469" mass="51625">MEPIRHAEHLKQYVKKHPDNQMAWYLLGKQYEDQGKAAKANYCFMQAGHVYEAFEQRLNPVDEAQAQIQAQAAHAIAWLRKARIRRLWYRTATVAALLLFLVVAWPIGKFSDEDSQEPHARPMDAAAVGVVFVQSKEAGELGEAMHQLSVGERRAALGITARLQPLDGWRNWNGNTALLFAVQRLPAGGVVKMSWYESRLCDCEPADATSAYAAYAEWSQEQEQRWTLGSGIRHYFARSGRWPSSLDDLTKPYPNNMISGDTPLMKAMFNQVLEDAKDEQKQSGSDGKQGAGGGTGASQGQGNGSKNGQGTSSGDQSKLSLSNEPLRIIVDKSVHRLAVVSGDVLVRSYKIGLGGGRTPEGEFNISEKVENPNGRSDGPFGSRGMTLSNTRYAIHGTDEPQSLGGDESLGCIRMSREDVEELYDLVPLGTRVTIQKGGLPDDVSVPDSRFRLDPKQDETNPRGVYAWLD</sequence>
<comment type="similarity">
    <text evidence="2">Belongs to the YkuD family.</text>
</comment>
<keyword evidence="3" id="KW-0328">Glycosyltransferase</keyword>
<gene>
    <name evidence="13" type="ORF">PaecuDRAFT_0185</name>
</gene>
<evidence type="ECO:0000256" key="10">
    <source>
        <dbReference type="SAM" id="MobiDB-lite"/>
    </source>
</evidence>
<dbReference type="Gene3D" id="2.40.440.10">
    <property type="entry name" value="L,D-transpeptidase catalytic domain-like"/>
    <property type="match status" value="1"/>
</dbReference>
<dbReference type="GO" id="GO:0016757">
    <property type="term" value="F:glycosyltransferase activity"/>
    <property type="evidence" value="ECO:0007669"/>
    <property type="project" value="UniProtKB-KW"/>
</dbReference>
<keyword evidence="4" id="KW-0808">Transferase</keyword>
<keyword evidence="11" id="KW-0472">Membrane</keyword>
<dbReference type="OrthoDB" id="9787225at2"/>
<dbReference type="GO" id="GO:0005576">
    <property type="term" value="C:extracellular region"/>
    <property type="evidence" value="ECO:0007669"/>
    <property type="project" value="TreeGrafter"/>
</dbReference>
<evidence type="ECO:0000256" key="1">
    <source>
        <dbReference type="ARBA" id="ARBA00004752"/>
    </source>
</evidence>
<dbReference type="InterPro" id="IPR038063">
    <property type="entry name" value="Transpep_catalytic_dom"/>
</dbReference>
<keyword evidence="6 9" id="KW-0133">Cell shape</keyword>
<dbReference type="eggNOG" id="COG0457">
    <property type="taxonomic scope" value="Bacteria"/>
</dbReference>
<name>E0I310_9BACL</name>
<dbReference type="PROSITE" id="PS52029">
    <property type="entry name" value="LD_TPASE"/>
    <property type="match status" value="1"/>
</dbReference>
<evidence type="ECO:0000256" key="11">
    <source>
        <dbReference type="SAM" id="Phobius"/>
    </source>
</evidence>
<dbReference type="InterPro" id="IPR050979">
    <property type="entry name" value="LD-transpeptidase"/>
</dbReference>
<feature type="domain" description="L,D-TPase catalytic" evidence="12">
    <location>
        <begin position="326"/>
        <end position="435"/>
    </location>
</feature>
<evidence type="ECO:0000259" key="12">
    <source>
        <dbReference type="PROSITE" id="PS52029"/>
    </source>
</evidence>
<feature type="compositionally biased region" description="Gly residues" evidence="10">
    <location>
        <begin position="287"/>
        <end position="307"/>
    </location>
</feature>
<dbReference type="GO" id="GO:0071972">
    <property type="term" value="F:peptidoglycan L,D-transpeptidase activity"/>
    <property type="evidence" value="ECO:0007669"/>
    <property type="project" value="TreeGrafter"/>
</dbReference>
<evidence type="ECO:0000256" key="9">
    <source>
        <dbReference type="PROSITE-ProRule" id="PRU01373"/>
    </source>
</evidence>
<dbReference type="eggNOG" id="COG1376">
    <property type="taxonomic scope" value="Bacteria"/>
</dbReference>
<keyword evidence="14" id="KW-1185">Reference proteome</keyword>
<evidence type="ECO:0000256" key="8">
    <source>
        <dbReference type="ARBA" id="ARBA00023316"/>
    </source>
</evidence>
<keyword evidence="11" id="KW-0812">Transmembrane</keyword>
<dbReference type="AlphaFoldDB" id="E0I310"/>
<feature type="active site" description="Nucleophile" evidence="9">
    <location>
        <position position="411"/>
    </location>
</feature>
<feature type="transmembrane region" description="Helical" evidence="11">
    <location>
        <begin position="87"/>
        <end position="108"/>
    </location>
</feature>
<reference evidence="13 14" key="1">
    <citation type="submission" date="2010-07" db="EMBL/GenBank/DDBJ databases">
        <title>The draft genome of Paenibacillus curdlanolyticus YK9.</title>
        <authorList>
            <consortium name="US DOE Joint Genome Institute (JGI-PGF)"/>
            <person name="Lucas S."/>
            <person name="Copeland A."/>
            <person name="Lapidus A."/>
            <person name="Cheng J.-F."/>
            <person name="Bruce D."/>
            <person name="Goodwin L."/>
            <person name="Pitluck S."/>
            <person name="Land M.L."/>
            <person name="Hauser L."/>
            <person name="Chang Y.-J."/>
            <person name="Jeffries C."/>
            <person name="Anderson I.J."/>
            <person name="Johnson E."/>
            <person name="Loganathan U."/>
            <person name="Mulhopadhyay B."/>
            <person name="Kyrpides N."/>
            <person name="Woyke T.J."/>
        </authorList>
    </citation>
    <scope>NUCLEOTIDE SEQUENCE [LARGE SCALE GENOMIC DNA]</scope>
    <source>
        <strain evidence="13 14">YK9</strain>
    </source>
</reference>
<evidence type="ECO:0000256" key="7">
    <source>
        <dbReference type="ARBA" id="ARBA00022984"/>
    </source>
</evidence>
<protein>
    <submittedName>
        <fullName evidence="13">ErfK/YbiS/YcfS/YnhG family protein</fullName>
    </submittedName>
</protein>
<proteinExistence type="inferred from homology"/>
<dbReference type="RefSeq" id="WP_006036203.1">
    <property type="nucleotide sequence ID" value="NZ_AEDD01000001.1"/>
</dbReference>
<dbReference type="PANTHER" id="PTHR30582">
    <property type="entry name" value="L,D-TRANSPEPTIDASE"/>
    <property type="match status" value="1"/>
</dbReference>
<keyword evidence="5" id="KW-0378">Hydrolase</keyword>
<evidence type="ECO:0000256" key="2">
    <source>
        <dbReference type="ARBA" id="ARBA00005992"/>
    </source>
</evidence>
<dbReference type="GO" id="GO:0071555">
    <property type="term" value="P:cell wall organization"/>
    <property type="evidence" value="ECO:0007669"/>
    <property type="project" value="UniProtKB-UniRule"/>
</dbReference>
<evidence type="ECO:0000256" key="3">
    <source>
        <dbReference type="ARBA" id="ARBA00022676"/>
    </source>
</evidence>
<feature type="active site" description="Proton donor/acceptor" evidence="9">
    <location>
        <position position="395"/>
    </location>
</feature>
<dbReference type="InterPro" id="IPR005490">
    <property type="entry name" value="LD_TPept_cat_dom"/>
</dbReference>
<feature type="region of interest" description="Disordered" evidence="10">
    <location>
        <begin position="362"/>
        <end position="382"/>
    </location>
</feature>